<feature type="transmembrane region" description="Helical" evidence="1">
    <location>
        <begin position="212"/>
        <end position="229"/>
    </location>
</feature>
<keyword evidence="1" id="KW-0812">Transmembrane</keyword>
<protein>
    <submittedName>
        <fullName evidence="3">Uncharacterized protein</fullName>
    </submittedName>
</protein>
<accession>A0A7M1W2Z0</accession>
<feature type="transmembrane region" description="Helical" evidence="1">
    <location>
        <begin position="151"/>
        <end position="169"/>
    </location>
</feature>
<feature type="transmembrane region" description="Helical" evidence="1">
    <location>
        <begin position="381"/>
        <end position="399"/>
    </location>
</feature>
<proteinExistence type="predicted"/>
<feature type="transmembrane region" description="Helical" evidence="1">
    <location>
        <begin position="189"/>
        <end position="206"/>
    </location>
</feature>
<reference evidence="3" key="1">
    <citation type="submission" date="2020-08" db="EMBL/GenBank/DDBJ databases">
        <title>Genetic structure, function and evolution of capsule biosynthesis loci in Vibrio parahaemolyticus.</title>
        <authorList>
            <person name="Li L."/>
            <person name="Bian S."/>
        </authorList>
    </citation>
    <scope>NUCLEOTIDE SEQUENCE</scope>
    <source>
        <strain evidence="3">VP321</strain>
        <strain evidence="2">VP36</strain>
    </source>
</reference>
<evidence type="ECO:0000256" key="1">
    <source>
        <dbReference type="SAM" id="Phobius"/>
    </source>
</evidence>
<feature type="transmembrane region" description="Helical" evidence="1">
    <location>
        <begin position="355"/>
        <end position="375"/>
    </location>
</feature>
<feature type="transmembrane region" description="Helical" evidence="1">
    <location>
        <begin position="96"/>
        <end position="116"/>
    </location>
</feature>
<evidence type="ECO:0000313" key="2">
    <source>
        <dbReference type="EMBL" id="QOS18530.1"/>
    </source>
</evidence>
<keyword evidence="1" id="KW-1133">Transmembrane helix</keyword>
<feature type="transmembrane region" description="Helical" evidence="1">
    <location>
        <begin position="319"/>
        <end position="343"/>
    </location>
</feature>
<feature type="transmembrane region" description="Helical" evidence="1">
    <location>
        <begin position="45"/>
        <end position="63"/>
    </location>
</feature>
<organism evidence="3">
    <name type="scientific">Vibrio parahaemolyticus</name>
    <dbReference type="NCBI Taxonomy" id="670"/>
    <lineage>
        <taxon>Bacteria</taxon>
        <taxon>Pseudomonadati</taxon>
        <taxon>Pseudomonadota</taxon>
        <taxon>Gammaproteobacteria</taxon>
        <taxon>Vibrionales</taxon>
        <taxon>Vibrionaceae</taxon>
        <taxon>Vibrio</taxon>
    </lineage>
</organism>
<keyword evidence="1" id="KW-0472">Membrane</keyword>
<name>A0A7M1W2Z0_VIBPH</name>
<dbReference type="EMBL" id="MT898183">
    <property type="protein sequence ID" value="QOS21298.1"/>
    <property type="molecule type" value="Genomic_DNA"/>
</dbReference>
<evidence type="ECO:0000313" key="3">
    <source>
        <dbReference type="EMBL" id="QOS21298.1"/>
    </source>
</evidence>
<sequence>MVLLKPSLGGFLVSSTTIYSVIFALISLSDYLWVVFEKIGVTDPVIFLMYVIVLTFLTFKYNFGNIRLVYLLFYFVFAFFVILSSIINVQSLSSDAFSVFLSFTTVFVVFIFFDCFDREKKLELLSKTLFFYLSFSLLLEVANKVSGGNNLIIIFQNNLVYLLIVLFFIGKNISNDTNLLSRRYYKISVALTLVYLLYCVAEFGYYRLQFKTIALSMFVLIYFLCYRLLIKNAALFKFTIIFSGLLVFIFSGLLFDRIEDVINSSGRMGSGMLRLEVVMTILNSFQSPADFIFGLGPGASGQEFAIFYSGSNLYLSSHAGIASIFLDYGILGGCVFFVLPMLLMIFKLKDKPNGFYYVFIILFCWAYLNILYISAIPTTKVYNFSMLPFLVQMVVILLSKRECK</sequence>
<feature type="transmembrane region" description="Helical" evidence="1">
    <location>
        <begin position="128"/>
        <end position="145"/>
    </location>
</feature>
<dbReference type="EMBL" id="MT898108">
    <property type="protein sequence ID" value="QOS18530.1"/>
    <property type="molecule type" value="Genomic_DNA"/>
</dbReference>
<feature type="transmembrane region" description="Helical" evidence="1">
    <location>
        <begin position="70"/>
        <end position="90"/>
    </location>
</feature>
<feature type="transmembrane region" description="Helical" evidence="1">
    <location>
        <begin position="236"/>
        <end position="255"/>
    </location>
</feature>
<dbReference type="AlphaFoldDB" id="A0A7M1W2Z0"/>
<feature type="transmembrane region" description="Helical" evidence="1">
    <location>
        <begin position="12"/>
        <end position="33"/>
    </location>
</feature>
<gene>
    <name evidence="3" type="ORF">VP321_00021</name>
    <name evidence="2" type="ORF">VP36_00022</name>
</gene>